<evidence type="ECO:0000313" key="3">
    <source>
        <dbReference type="EMBL" id="AVW90605.1"/>
    </source>
</evidence>
<dbReference type="EMBL" id="CP028475">
    <property type="protein sequence ID" value="AVW90605.1"/>
    <property type="molecule type" value="Genomic_DNA"/>
</dbReference>
<accession>A0A2R4M093</accession>
<feature type="domain" description="EVE" evidence="2">
    <location>
        <begin position="3"/>
        <end position="133"/>
    </location>
</feature>
<dbReference type="NCBIfam" id="NF002616">
    <property type="entry name" value="PRK02268.1-2"/>
    <property type="match status" value="1"/>
</dbReference>
<dbReference type="InterPro" id="IPR022996">
    <property type="entry name" value="UPF0310"/>
</dbReference>
<dbReference type="InterPro" id="IPR002740">
    <property type="entry name" value="EVE_domain"/>
</dbReference>
<evidence type="ECO:0000256" key="1">
    <source>
        <dbReference type="HAMAP-Rule" id="MF_00771"/>
    </source>
</evidence>
<evidence type="ECO:0000259" key="2">
    <source>
        <dbReference type="Pfam" id="PF01878"/>
    </source>
</evidence>
<dbReference type="Gene3D" id="3.10.590.10">
    <property type="entry name" value="ph1033 like domains"/>
    <property type="match status" value="1"/>
</dbReference>
<name>A0A2R4M093_9RHOB</name>
<protein>
    <recommendedName>
        <fullName evidence="1">UPF0310 protein DA792_05465</fullName>
    </recommendedName>
</protein>
<evidence type="ECO:0000313" key="4">
    <source>
        <dbReference type="Proteomes" id="UP000241447"/>
    </source>
</evidence>
<dbReference type="AlphaFoldDB" id="A0A2R4M093"/>
<organism evidence="3 4">
    <name type="scientific">Celeribacter baekdonensis</name>
    <dbReference type="NCBI Taxonomy" id="875171"/>
    <lineage>
        <taxon>Bacteria</taxon>
        <taxon>Pseudomonadati</taxon>
        <taxon>Pseudomonadota</taxon>
        <taxon>Alphaproteobacteria</taxon>
        <taxon>Rhodobacterales</taxon>
        <taxon>Roseobacteraceae</taxon>
        <taxon>Celeribacter</taxon>
    </lineage>
</organism>
<dbReference type="KEGG" id="cbak:DA792_05465"/>
<dbReference type="Pfam" id="PF01878">
    <property type="entry name" value="EVE"/>
    <property type="match status" value="1"/>
</dbReference>
<sequence>MRKYWIGVAAGAHVAKGVAEGFAQLGHGKHTPVQRLSLGDWIAYYAPREGMGEGAPVQAFVAIGEVTSPVYTAQQAPGFCPYRRDVAYVATARPAPIRPLLPRLKFIPDQTHWGMPFRRGAFAVSRDDFAVIAGAMGVSVPAEVGLI</sequence>
<dbReference type="HAMAP" id="MF_00771">
    <property type="entry name" value="UPF0310"/>
    <property type="match status" value="1"/>
</dbReference>
<dbReference type="OrthoDB" id="9793567at2"/>
<dbReference type="CDD" id="cd21132">
    <property type="entry name" value="EVE-like"/>
    <property type="match status" value="1"/>
</dbReference>
<reference evidence="3 4" key="1">
    <citation type="submission" date="2018-03" db="EMBL/GenBank/DDBJ databases">
        <title>The Complete Genome of Celeribacter baekdonensis strain LH4, a Thiosulfate-Oxidizing Alphaproteobacterium Isolated from Gulf of Mexico Continental Slope Sediments.</title>
        <authorList>
            <person name="Flood B.E."/>
            <person name="Bailey J.V."/>
            <person name="Leprich D."/>
        </authorList>
    </citation>
    <scope>NUCLEOTIDE SEQUENCE [LARGE SCALE GENOMIC DNA]</scope>
    <source>
        <strain evidence="3 4">LH4</strain>
    </source>
</reference>
<proteinExistence type="inferred from homology"/>
<dbReference type="RefSeq" id="WP_107718798.1">
    <property type="nucleotide sequence ID" value="NZ_CP028475.1"/>
</dbReference>
<dbReference type="SUPFAM" id="SSF88697">
    <property type="entry name" value="PUA domain-like"/>
    <property type="match status" value="1"/>
</dbReference>
<dbReference type="Proteomes" id="UP000241447">
    <property type="component" value="Chromosome"/>
</dbReference>
<gene>
    <name evidence="3" type="ORF">DA792_05465</name>
</gene>
<dbReference type="InterPro" id="IPR015947">
    <property type="entry name" value="PUA-like_sf"/>
</dbReference>
<comment type="similarity">
    <text evidence="1">Belongs to the UPF0310 family.</text>
</comment>